<dbReference type="GO" id="GO:0052927">
    <property type="term" value="F:CC tRNA cytidylyltransferase activity"/>
    <property type="evidence" value="ECO:0007669"/>
    <property type="project" value="EnsemblFungi"/>
</dbReference>
<organism evidence="8 9">
    <name type="scientific">Thielaviopsis punctulata</name>
    <dbReference type="NCBI Taxonomy" id="72032"/>
    <lineage>
        <taxon>Eukaryota</taxon>
        <taxon>Fungi</taxon>
        <taxon>Dikarya</taxon>
        <taxon>Ascomycota</taxon>
        <taxon>Pezizomycotina</taxon>
        <taxon>Sordariomycetes</taxon>
        <taxon>Hypocreomycetidae</taxon>
        <taxon>Microascales</taxon>
        <taxon>Ceratocystidaceae</taxon>
        <taxon>Thielaviopsis</taxon>
    </lineage>
</organism>
<dbReference type="CDD" id="cd05398">
    <property type="entry name" value="NT_ClassII-CCAase"/>
    <property type="match status" value="1"/>
</dbReference>
<dbReference type="GO" id="GO:0005759">
    <property type="term" value="C:mitochondrial matrix"/>
    <property type="evidence" value="ECO:0007669"/>
    <property type="project" value="EnsemblFungi"/>
</dbReference>
<dbReference type="InterPro" id="IPR032828">
    <property type="entry name" value="PolyA_RNA-bd"/>
</dbReference>
<evidence type="ECO:0000256" key="5">
    <source>
        <dbReference type="RuleBase" id="RU003953"/>
    </source>
</evidence>
<protein>
    <recommendedName>
        <fullName evidence="10">Poly A polymerase head domain-containing protein</fullName>
    </recommendedName>
</protein>
<reference evidence="8 9" key="1">
    <citation type="submission" date="2015-03" db="EMBL/GenBank/DDBJ databases">
        <authorList>
            <person name="Radwan O."/>
            <person name="Al-Naeli F.A."/>
            <person name="Rendon G.A."/>
            <person name="Fields C."/>
        </authorList>
    </citation>
    <scope>NUCLEOTIDE SEQUENCE [LARGE SCALE GENOMIC DNA]</scope>
    <source>
        <strain evidence="8">CR-DP1</strain>
    </source>
</reference>
<dbReference type="InterPro" id="IPR043519">
    <property type="entry name" value="NT_sf"/>
</dbReference>
<dbReference type="GO" id="GO:0001680">
    <property type="term" value="P:tRNA 3'-terminal CCA addition"/>
    <property type="evidence" value="ECO:0007669"/>
    <property type="project" value="EnsemblFungi"/>
</dbReference>
<dbReference type="Gene3D" id="3.30.460.10">
    <property type="entry name" value="Beta Polymerase, domain 2"/>
    <property type="match status" value="1"/>
</dbReference>
<evidence type="ECO:0000259" key="7">
    <source>
        <dbReference type="Pfam" id="PF12627"/>
    </source>
</evidence>
<keyword evidence="3" id="KW-0547">Nucleotide-binding</keyword>
<proteinExistence type="inferred from homology"/>
<feature type="domain" description="Poly A polymerase head" evidence="6">
    <location>
        <begin position="83"/>
        <end position="228"/>
    </location>
</feature>
<evidence type="ECO:0008006" key="10">
    <source>
        <dbReference type="Google" id="ProtNLM"/>
    </source>
</evidence>
<keyword evidence="4 5" id="KW-0694">RNA-binding</keyword>
<dbReference type="GO" id="GO:0052929">
    <property type="term" value="F:ATP:3'-cytidine-cytidine-tRNA adenylyltransferase activity"/>
    <property type="evidence" value="ECO:0007669"/>
    <property type="project" value="EnsemblFungi"/>
</dbReference>
<name>A0A0F4ZGW4_9PEZI</name>
<dbReference type="Pfam" id="PF01743">
    <property type="entry name" value="PolyA_pol"/>
    <property type="match status" value="1"/>
</dbReference>
<dbReference type="Proteomes" id="UP000033483">
    <property type="component" value="Unassembled WGS sequence"/>
</dbReference>
<accession>A0A0F4ZGW4</accession>
<evidence type="ECO:0000259" key="6">
    <source>
        <dbReference type="Pfam" id="PF01743"/>
    </source>
</evidence>
<dbReference type="PANTHER" id="PTHR13734:SF5">
    <property type="entry name" value="CCA TRNA NUCLEOTIDYLTRANSFERASE, MITOCHONDRIAL"/>
    <property type="match status" value="1"/>
</dbReference>
<comment type="similarity">
    <text evidence="1 5">Belongs to the tRNA nucleotidyltransferase/poly(A) polymerase family.</text>
</comment>
<dbReference type="Gene3D" id="1.10.3090.10">
    <property type="entry name" value="cca-adding enzyme, domain 2"/>
    <property type="match status" value="1"/>
</dbReference>
<dbReference type="GO" id="GO:0003723">
    <property type="term" value="F:RNA binding"/>
    <property type="evidence" value="ECO:0007669"/>
    <property type="project" value="UniProtKB-KW"/>
</dbReference>
<dbReference type="SUPFAM" id="SSF81891">
    <property type="entry name" value="Poly A polymerase C-terminal region-like"/>
    <property type="match status" value="1"/>
</dbReference>
<feature type="domain" description="tRNA nucleotidyltransferase/poly(A) polymerase RNA and SrmB- binding" evidence="7">
    <location>
        <begin position="256"/>
        <end position="317"/>
    </location>
</feature>
<evidence type="ECO:0000313" key="8">
    <source>
        <dbReference type="EMBL" id="KKA29118.1"/>
    </source>
</evidence>
<sequence length="561" mass="64654">MLRLFFGLFSRPPSTSSRIIHLQPNPQLMKRSFHDFREAMKEPIVRPLAPLQLTPNEARLRLLLLDFAKHHAKSEPEKKLELRWAGGWVRDKLLGIESNDIDIAINCMTGEAFGLELSQFCQQESVIEQYEMQRSDLKGLHLIRLNPEKSKNLETATTQLFGVDLDFVNLRKETYASNSRNPEIEFGTAYEDAMRRDATVNALFYNIHSDCIEDFTGGLEDLEAKLIRTPLEPLQTFMDDPLRVLRLIRFSSRLSFDLDEEVRKFMSDERVLHALKMKITRERVGIELDKMLKGKDPRAALILIDELKLYHAIFTDITKDDLPKPDIQHWSAIYNLLHDLSRDSNPESIYRTLIASSLDEYLIWALASMSPWESVPDEVIVGPKTKANSVARIVSVAREGFRATNKLCDVLTGSHRNIAEIIQFKDDILSNNERINNRGGIAMMIRRWEGNAMNWHLQLFYAMFVEVLKFPADVETVKKNWIRVFEFLREMDLLNAHLIKGLVDGRALCKAMKAKPGKWMKLALDDCLEWQFNHPDVTTIDGVFDGFTLEKLQAHLKESQG</sequence>
<dbReference type="OrthoDB" id="445712at2759"/>
<gene>
    <name evidence="8" type="ORF">TD95_005270</name>
</gene>
<keyword evidence="9" id="KW-1185">Reference proteome</keyword>
<evidence type="ECO:0000256" key="4">
    <source>
        <dbReference type="ARBA" id="ARBA00022884"/>
    </source>
</evidence>
<dbReference type="EMBL" id="LAEV01000987">
    <property type="protein sequence ID" value="KKA29118.1"/>
    <property type="molecule type" value="Genomic_DNA"/>
</dbReference>
<evidence type="ECO:0000313" key="9">
    <source>
        <dbReference type="Proteomes" id="UP000033483"/>
    </source>
</evidence>
<dbReference type="AlphaFoldDB" id="A0A0F4ZGW4"/>
<dbReference type="Pfam" id="PF12627">
    <property type="entry name" value="PolyA_pol_RNAbd"/>
    <property type="match status" value="1"/>
</dbReference>
<dbReference type="InterPro" id="IPR002646">
    <property type="entry name" value="PolA_pol_head_dom"/>
</dbReference>
<dbReference type="FunFam" id="3.30.460.10:FF:000019">
    <property type="entry name" value="tRNA nucleotidyltransferase cca2"/>
    <property type="match status" value="1"/>
</dbReference>
<dbReference type="GO" id="GO:0000166">
    <property type="term" value="F:nucleotide binding"/>
    <property type="evidence" value="ECO:0007669"/>
    <property type="project" value="UniProtKB-KW"/>
</dbReference>
<dbReference type="PANTHER" id="PTHR13734">
    <property type="entry name" value="TRNA-NUCLEOTIDYLTRANSFERASE"/>
    <property type="match status" value="1"/>
</dbReference>
<evidence type="ECO:0000256" key="3">
    <source>
        <dbReference type="ARBA" id="ARBA00022741"/>
    </source>
</evidence>
<evidence type="ECO:0000256" key="2">
    <source>
        <dbReference type="ARBA" id="ARBA00022679"/>
    </source>
</evidence>
<evidence type="ECO:0000256" key="1">
    <source>
        <dbReference type="ARBA" id="ARBA00007265"/>
    </source>
</evidence>
<dbReference type="SUPFAM" id="SSF81301">
    <property type="entry name" value="Nucleotidyltransferase"/>
    <property type="match status" value="1"/>
</dbReference>
<keyword evidence="2 5" id="KW-0808">Transferase</keyword>
<dbReference type="GO" id="GO:0004810">
    <property type="term" value="F:CCA tRNA nucleotidyltransferase activity"/>
    <property type="evidence" value="ECO:0007669"/>
    <property type="project" value="EnsemblFungi"/>
</dbReference>
<comment type="caution">
    <text evidence="8">The sequence shown here is derived from an EMBL/GenBank/DDBJ whole genome shotgun (WGS) entry which is preliminary data.</text>
</comment>